<gene>
    <name evidence="9" type="ORF">AMK59_8061</name>
</gene>
<dbReference type="PROSITE" id="PS50157">
    <property type="entry name" value="ZINC_FINGER_C2H2_2"/>
    <property type="match status" value="3"/>
</dbReference>
<comment type="caution">
    <text evidence="9">The sequence shown here is derived from an EMBL/GenBank/DDBJ whole genome shotgun (WGS) entry which is preliminary data.</text>
</comment>
<dbReference type="InterPro" id="IPR013087">
    <property type="entry name" value="Znf_C2H2_type"/>
</dbReference>
<keyword evidence="10" id="KW-1185">Reference proteome</keyword>
<evidence type="ECO:0000259" key="8">
    <source>
        <dbReference type="PROSITE" id="PS50157"/>
    </source>
</evidence>
<keyword evidence="3" id="KW-0677">Repeat</keyword>
<dbReference type="SUPFAM" id="SSF57667">
    <property type="entry name" value="beta-beta-alpha zinc fingers"/>
    <property type="match status" value="2"/>
</dbReference>
<keyword evidence="4 7" id="KW-0863">Zinc-finger</keyword>
<reference evidence="9 10" key="1">
    <citation type="submission" date="2015-09" db="EMBL/GenBank/DDBJ databases">
        <title>Draft genome of the scarab beetle Oryctes borbonicus.</title>
        <authorList>
            <person name="Meyer J.M."/>
            <person name="Markov G.V."/>
            <person name="Baskaran P."/>
            <person name="Herrmann M."/>
            <person name="Sommer R.J."/>
            <person name="Roedelsperger C."/>
        </authorList>
    </citation>
    <scope>NUCLEOTIDE SEQUENCE [LARGE SCALE GENOMIC DNA]</scope>
    <source>
        <strain evidence="9">OB123</strain>
        <tissue evidence="9">Whole animal</tissue>
    </source>
</reference>
<dbReference type="PROSITE" id="PS00028">
    <property type="entry name" value="ZINC_FINGER_C2H2_1"/>
    <property type="match status" value="2"/>
</dbReference>
<feature type="domain" description="C2H2-type" evidence="8">
    <location>
        <begin position="46"/>
        <end position="73"/>
    </location>
</feature>
<dbReference type="PANTHER" id="PTHR24381:SF393">
    <property type="entry name" value="CHROMATIN-LINKED ADAPTOR FOR MSL PROTEINS, ISOFORM B"/>
    <property type="match status" value="1"/>
</dbReference>
<dbReference type="SMART" id="SM00355">
    <property type="entry name" value="ZnF_C2H2"/>
    <property type="match status" value="3"/>
</dbReference>
<dbReference type="InterPro" id="IPR036236">
    <property type="entry name" value="Znf_C2H2_sf"/>
</dbReference>
<evidence type="ECO:0000256" key="2">
    <source>
        <dbReference type="ARBA" id="ARBA00022723"/>
    </source>
</evidence>
<dbReference type="OrthoDB" id="6365676at2759"/>
<evidence type="ECO:0000256" key="1">
    <source>
        <dbReference type="ARBA" id="ARBA00004123"/>
    </source>
</evidence>
<dbReference type="GO" id="GO:0000981">
    <property type="term" value="F:DNA-binding transcription factor activity, RNA polymerase II-specific"/>
    <property type="evidence" value="ECO:0007669"/>
    <property type="project" value="TreeGrafter"/>
</dbReference>
<dbReference type="Gene3D" id="3.30.160.60">
    <property type="entry name" value="Classic Zinc Finger"/>
    <property type="match status" value="3"/>
</dbReference>
<name>A0A0T6AYQ4_9SCAR</name>
<dbReference type="Proteomes" id="UP000051574">
    <property type="component" value="Unassembled WGS sequence"/>
</dbReference>
<feature type="domain" description="C2H2-type" evidence="8">
    <location>
        <begin position="101"/>
        <end position="121"/>
    </location>
</feature>
<accession>A0A0T6AYQ4</accession>
<organism evidence="9 10">
    <name type="scientific">Oryctes borbonicus</name>
    <dbReference type="NCBI Taxonomy" id="1629725"/>
    <lineage>
        <taxon>Eukaryota</taxon>
        <taxon>Metazoa</taxon>
        <taxon>Ecdysozoa</taxon>
        <taxon>Arthropoda</taxon>
        <taxon>Hexapoda</taxon>
        <taxon>Insecta</taxon>
        <taxon>Pterygota</taxon>
        <taxon>Neoptera</taxon>
        <taxon>Endopterygota</taxon>
        <taxon>Coleoptera</taxon>
        <taxon>Polyphaga</taxon>
        <taxon>Scarabaeiformia</taxon>
        <taxon>Scarabaeidae</taxon>
        <taxon>Dynastinae</taxon>
        <taxon>Oryctes</taxon>
    </lineage>
</organism>
<keyword evidence="5" id="KW-0862">Zinc</keyword>
<keyword evidence="2" id="KW-0479">Metal-binding</keyword>
<dbReference type="PANTHER" id="PTHR24381">
    <property type="entry name" value="ZINC FINGER PROTEIN"/>
    <property type="match status" value="1"/>
</dbReference>
<protein>
    <submittedName>
        <fullName evidence="9">Zinc finger protein</fullName>
    </submittedName>
</protein>
<dbReference type="Pfam" id="PF00096">
    <property type="entry name" value="zf-C2H2"/>
    <property type="match status" value="3"/>
</dbReference>
<proteinExistence type="predicted"/>
<comment type="subcellular location">
    <subcellularLocation>
        <location evidence="1">Nucleus</location>
    </subcellularLocation>
</comment>
<feature type="domain" description="C2H2-type" evidence="8">
    <location>
        <begin position="73"/>
        <end position="100"/>
    </location>
</feature>
<dbReference type="FunFam" id="3.30.160.60:FF:000100">
    <property type="entry name" value="Zinc finger 45-like"/>
    <property type="match status" value="2"/>
</dbReference>
<evidence type="ECO:0000256" key="7">
    <source>
        <dbReference type="PROSITE-ProRule" id="PRU00042"/>
    </source>
</evidence>
<evidence type="ECO:0000256" key="6">
    <source>
        <dbReference type="ARBA" id="ARBA00023242"/>
    </source>
</evidence>
<dbReference type="EMBL" id="LJIG01022497">
    <property type="protein sequence ID" value="KRT80265.1"/>
    <property type="molecule type" value="Genomic_DNA"/>
</dbReference>
<dbReference type="AlphaFoldDB" id="A0A0T6AYQ4"/>
<keyword evidence="6" id="KW-0539">Nucleus</keyword>
<evidence type="ECO:0000313" key="9">
    <source>
        <dbReference type="EMBL" id="KRT80265.1"/>
    </source>
</evidence>
<dbReference type="GO" id="GO:0005634">
    <property type="term" value="C:nucleus"/>
    <property type="evidence" value="ECO:0007669"/>
    <property type="project" value="UniProtKB-SubCell"/>
</dbReference>
<evidence type="ECO:0000256" key="4">
    <source>
        <dbReference type="ARBA" id="ARBA00022771"/>
    </source>
</evidence>
<sequence length="160" mass="18395">MNILEGAQCTWRNILKKGIPVNYVVKNFQSCGLGLHIKIHLGDNLWRCEICNKSYRQYPHVLAHTKKHTRENFSCEACNKKFKQIFYLNKHMETHVGGKPYTCSNCNRGFVTSLDLAVHLRRFKVCAQSSSFKTSSEKQIGEKFSCRLRVGNVIQLSANK</sequence>
<dbReference type="GO" id="GO:0008270">
    <property type="term" value="F:zinc ion binding"/>
    <property type="evidence" value="ECO:0007669"/>
    <property type="project" value="UniProtKB-KW"/>
</dbReference>
<evidence type="ECO:0000256" key="5">
    <source>
        <dbReference type="ARBA" id="ARBA00022833"/>
    </source>
</evidence>
<evidence type="ECO:0000256" key="3">
    <source>
        <dbReference type="ARBA" id="ARBA00022737"/>
    </source>
</evidence>
<evidence type="ECO:0000313" key="10">
    <source>
        <dbReference type="Proteomes" id="UP000051574"/>
    </source>
</evidence>
<dbReference type="GO" id="GO:0000977">
    <property type="term" value="F:RNA polymerase II transcription regulatory region sequence-specific DNA binding"/>
    <property type="evidence" value="ECO:0007669"/>
    <property type="project" value="TreeGrafter"/>
</dbReference>